<gene>
    <name evidence="4" type="ordered locus">Fbal_0603</name>
</gene>
<dbReference type="InterPro" id="IPR050739">
    <property type="entry name" value="MFP"/>
</dbReference>
<proteinExistence type="predicted"/>
<keyword evidence="5" id="KW-1185">Reference proteome</keyword>
<protein>
    <submittedName>
        <fullName evidence="4">Toxin secretion, membrane fusion protein</fullName>
    </submittedName>
</protein>
<name>E1SQK4_FERBD</name>
<dbReference type="AlphaFoldDB" id="E1SQK4"/>
<evidence type="ECO:0000259" key="3">
    <source>
        <dbReference type="Pfam" id="PF26002"/>
    </source>
</evidence>
<dbReference type="PANTHER" id="PTHR30386">
    <property type="entry name" value="MEMBRANE FUSION SUBUNIT OF EMRAB-TOLC MULTIDRUG EFFLUX PUMP"/>
    <property type="match status" value="1"/>
</dbReference>
<organism evidence="4 5">
    <name type="scientific">Ferrimonas balearica (strain DSM 9799 / CCM 4581 / KCTC 23876 / PAT)</name>
    <dbReference type="NCBI Taxonomy" id="550540"/>
    <lineage>
        <taxon>Bacteria</taxon>
        <taxon>Pseudomonadati</taxon>
        <taxon>Pseudomonadota</taxon>
        <taxon>Gammaproteobacteria</taxon>
        <taxon>Alteromonadales</taxon>
        <taxon>Ferrimonadaceae</taxon>
        <taxon>Ferrimonas</taxon>
    </lineage>
</organism>
<feature type="transmembrane region" description="Helical" evidence="2">
    <location>
        <begin position="27"/>
        <end position="49"/>
    </location>
</feature>
<dbReference type="KEGG" id="fbl:Fbal_0603"/>
<keyword evidence="2" id="KW-1133">Transmembrane helix</keyword>
<dbReference type="Pfam" id="PF26002">
    <property type="entry name" value="Beta-barrel_AprE"/>
    <property type="match status" value="1"/>
</dbReference>
<keyword evidence="2" id="KW-0472">Membrane</keyword>
<dbReference type="PANTHER" id="PTHR30386:SF28">
    <property type="entry name" value="EXPORTED PROTEIN"/>
    <property type="match status" value="1"/>
</dbReference>
<feature type="coiled-coil region" evidence="1">
    <location>
        <begin position="141"/>
        <end position="168"/>
    </location>
</feature>
<evidence type="ECO:0000256" key="1">
    <source>
        <dbReference type="SAM" id="Coils"/>
    </source>
</evidence>
<dbReference type="Proteomes" id="UP000006683">
    <property type="component" value="Chromosome"/>
</dbReference>
<dbReference type="PRINTS" id="PR01490">
    <property type="entry name" value="RTXTOXIND"/>
</dbReference>
<reference evidence="4 5" key="1">
    <citation type="journal article" date="2010" name="Stand. Genomic Sci.">
        <title>Complete genome sequence of Ferrimonas balearica type strain (PAT).</title>
        <authorList>
            <person name="Nolan M."/>
            <person name="Sikorski J."/>
            <person name="Davenport K."/>
            <person name="Lucas S."/>
            <person name="Glavina Del Rio T."/>
            <person name="Tice H."/>
            <person name="Cheng J."/>
            <person name="Goodwin L."/>
            <person name="Pitluck S."/>
            <person name="Liolios K."/>
            <person name="Ivanova N."/>
            <person name="Mavromatis K."/>
            <person name="Ovchinnikova G."/>
            <person name="Pati A."/>
            <person name="Chen A."/>
            <person name="Palaniappan K."/>
            <person name="Land M."/>
            <person name="Hauser L."/>
            <person name="Chang Y."/>
            <person name="Jeffries C."/>
            <person name="Tapia R."/>
            <person name="Brettin T."/>
            <person name="Detter J."/>
            <person name="Han C."/>
            <person name="Yasawong M."/>
            <person name="Rohde M."/>
            <person name="Tindall B."/>
            <person name="Goker M."/>
            <person name="Woyke T."/>
            <person name="Bristow J."/>
            <person name="Eisen J."/>
            <person name="Markowitz V."/>
            <person name="Hugenholtz P."/>
            <person name="Kyrpides N."/>
            <person name="Klenk H."/>
            <person name="Lapidus A."/>
        </authorList>
    </citation>
    <scope>NUCLEOTIDE SEQUENCE [LARGE SCALE GENOMIC DNA]</scope>
    <source>
        <strain evidence="5">DSM 9799 / CCM 4581 / KCTC 23876 / PAT</strain>
    </source>
</reference>
<dbReference type="Gene3D" id="2.40.50.100">
    <property type="match status" value="1"/>
</dbReference>
<sequence>MTLFREDVSKAQSANSLYGVIVLTQPFSIYFVIIVIFLFLSLCLSFLSFSEYARKERVKGFLVPDSGIIKVYPGRSGNIDKIYVSDGQSVQKGDLIAKVSLSRVQLNGIDLSVSLISSLESQISSLEQDYKSTLLMSDLDLIELNQRLNDYTESVKVLERQQRLLKEKQHLQNVEYERFSKIYHDGYLSEAEYHLQEQKLLQIAQEIESNYANIVSINSQLNETRAEVSRHPHKTGLMLAEIERRKADVKRQLDEIHNGYQFRVVANESGVVTSISVKEGEFMSAERPILSIIPDGGELIAELLLPTRSAGFVKLHDEVRLRFEAFPYQRFGHISSEVSRVDKSLIVQGEVDIPVHLSEPVYRVQAKLSRQVINAYGEEFSLKPGMLLEADIILDRRSLLDWLLDPIYSLKGRIG</sequence>
<dbReference type="InterPro" id="IPR058982">
    <property type="entry name" value="Beta-barrel_AprE"/>
</dbReference>
<evidence type="ECO:0000313" key="5">
    <source>
        <dbReference type="Proteomes" id="UP000006683"/>
    </source>
</evidence>
<dbReference type="HOGENOM" id="CLU_023976_4_2_6"/>
<dbReference type="eggNOG" id="COG0845">
    <property type="taxonomic scope" value="Bacteria"/>
</dbReference>
<dbReference type="STRING" id="550540.Fbal_0603"/>
<keyword evidence="1" id="KW-0175">Coiled coil</keyword>
<keyword evidence="2" id="KW-0812">Transmembrane</keyword>
<evidence type="ECO:0000313" key="4">
    <source>
        <dbReference type="EMBL" id="ADN74816.1"/>
    </source>
</evidence>
<feature type="domain" description="AprE-like beta-barrel" evidence="3">
    <location>
        <begin position="299"/>
        <end position="393"/>
    </location>
</feature>
<accession>E1SQK4</accession>
<dbReference type="EMBL" id="CP002209">
    <property type="protein sequence ID" value="ADN74816.1"/>
    <property type="molecule type" value="Genomic_DNA"/>
</dbReference>
<evidence type="ECO:0000256" key="2">
    <source>
        <dbReference type="SAM" id="Phobius"/>
    </source>
</evidence>